<comment type="caution">
    <text evidence="1">The sequence shown here is derived from an EMBL/GenBank/DDBJ whole genome shotgun (WGS) entry which is preliminary data.</text>
</comment>
<evidence type="ECO:0000313" key="2">
    <source>
        <dbReference type="Proteomes" id="UP000439903"/>
    </source>
</evidence>
<proteinExistence type="predicted"/>
<gene>
    <name evidence="1" type="ORF">F8M41_014020</name>
</gene>
<reference evidence="1 2" key="1">
    <citation type="journal article" date="2019" name="Environ. Microbiol.">
        <title>At the nexus of three kingdoms: the genome of the mycorrhizal fungus Gigaspora margarita provides insights into plant, endobacterial and fungal interactions.</title>
        <authorList>
            <person name="Venice F."/>
            <person name="Ghignone S."/>
            <person name="Salvioli di Fossalunga A."/>
            <person name="Amselem J."/>
            <person name="Novero M."/>
            <person name="Xianan X."/>
            <person name="Sedzielewska Toro K."/>
            <person name="Morin E."/>
            <person name="Lipzen A."/>
            <person name="Grigoriev I.V."/>
            <person name="Henrissat B."/>
            <person name="Martin F.M."/>
            <person name="Bonfante P."/>
        </authorList>
    </citation>
    <scope>NUCLEOTIDE SEQUENCE [LARGE SCALE GENOMIC DNA]</scope>
    <source>
        <strain evidence="1 2">BEG34</strain>
    </source>
</reference>
<sequence length="115" mass="13232">MSRRTEDITCPTTANIYITELDHKLSQIANTISEKITKDTEVIASDIIGFMNEVVNKAFEKVLSEINKKSSEKALNKVEDEDDNYIEEDAEEIINCTEDEQPIKQNKKNLIMFQF</sequence>
<dbReference type="EMBL" id="WTPW01000286">
    <property type="protein sequence ID" value="KAF0526609.1"/>
    <property type="molecule type" value="Genomic_DNA"/>
</dbReference>
<name>A0A8H4ART7_GIGMA</name>
<organism evidence="1 2">
    <name type="scientific">Gigaspora margarita</name>
    <dbReference type="NCBI Taxonomy" id="4874"/>
    <lineage>
        <taxon>Eukaryota</taxon>
        <taxon>Fungi</taxon>
        <taxon>Fungi incertae sedis</taxon>
        <taxon>Mucoromycota</taxon>
        <taxon>Glomeromycotina</taxon>
        <taxon>Glomeromycetes</taxon>
        <taxon>Diversisporales</taxon>
        <taxon>Gigasporaceae</taxon>
        <taxon>Gigaspora</taxon>
    </lineage>
</organism>
<protein>
    <submittedName>
        <fullName evidence="1">Uncharacterized protein</fullName>
    </submittedName>
</protein>
<dbReference type="OrthoDB" id="2478919at2759"/>
<dbReference type="Proteomes" id="UP000439903">
    <property type="component" value="Unassembled WGS sequence"/>
</dbReference>
<dbReference type="AlphaFoldDB" id="A0A8H4ART7"/>
<evidence type="ECO:0000313" key="1">
    <source>
        <dbReference type="EMBL" id="KAF0526609.1"/>
    </source>
</evidence>
<keyword evidence="2" id="KW-1185">Reference proteome</keyword>
<accession>A0A8H4ART7</accession>